<accession>A0A6G4XVQ1</accession>
<comment type="caution">
    <text evidence="2">The sequence shown here is derived from an EMBL/GenBank/DDBJ whole genome shotgun (WGS) entry which is preliminary data.</text>
</comment>
<dbReference type="AlphaFoldDB" id="A0A6G4XVQ1"/>
<proteinExistence type="predicted"/>
<evidence type="ECO:0000313" key="2">
    <source>
        <dbReference type="EMBL" id="NGO80691.1"/>
    </source>
</evidence>
<dbReference type="SUPFAM" id="SSF52402">
    <property type="entry name" value="Adenine nucleotide alpha hydrolases-like"/>
    <property type="match status" value="1"/>
</dbReference>
<dbReference type="Pfam" id="PF00582">
    <property type="entry name" value="Usp"/>
    <property type="match status" value="1"/>
</dbReference>
<organism evidence="2 3">
    <name type="scientific">Streptomyces mesophilus</name>
    <dbReference type="NCBI Taxonomy" id="1775132"/>
    <lineage>
        <taxon>Bacteria</taxon>
        <taxon>Bacillati</taxon>
        <taxon>Actinomycetota</taxon>
        <taxon>Actinomycetes</taxon>
        <taxon>Kitasatosporales</taxon>
        <taxon>Streptomycetaceae</taxon>
        <taxon>Streptomyces</taxon>
    </lineage>
</organism>
<name>A0A6G4XVQ1_9ACTN</name>
<gene>
    <name evidence="2" type="ORF">G6045_34290</name>
</gene>
<dbReference type="Proteomes" id="UP000481109">
    <property type="component" value="Unassembled WGS sequence"/>
</dbReference>
<dbReference type="Gene3D" id="3.40.50.620">
    <property type="entry name" value="HUPs"/>
    <property type="match status" value="1"/>
</dbReference>
<protein>
    <submittedName>
        <fullName evidence="2">Universal stress protein</fullName>
    </submittedName>
</protein>
<evidence type="ECO:0000313" key="3">
    <source>
        <dbReference type="Proteomes" id="UP000481109"/>
    </source>
</evidence>
<dbReference type="RefSeq" id="WP_165336110.1">
    <property type="nucleotide sequence ID" value="NZ_JAAKZW010000240.1"/>
</dbReference>
<sequence length="56" mass="5717">MSSYAPVIAAVDGSDHSLAALEWAMEAAHLRGAEVLAVHVRNAAAARPGPELATPP</sequence>
<reference evidence="2 3" key="1">
    <citation type="submission" date="2020-02" db="EMBL/GenBank/DDBJ databases">
        <title>Whole-genome analyses of novel actinobacteria.</title>
        <authorList>
            <person name="Sahin N."/>
            <person name="Tokatli A."/>
        </authorList>
    </citation>
    <scope>NUCLEOTIDE SEQUENCE [LARGE SCALE GENOMIC DNA]</scope>
    <source>
        <strain evidence="2 3">YC504</strain>
    </source>
</reference>
<dbReference type="EMBL" id="JAAKZW010000240">
    <property type="protein sequence ID" value="NGO80691.1"/>
    <property type="molecule type" value="Genomic_DNA"/>
</dbReference>
<dbReference type="InterPro" id="IPR006016">
    <property type="entry name" value="UspA"/>
</dbReference>
<dbReference type="InterPro" id="IPR014729">
    <property type="entry name" value="Rossmann-like_a/b/a_fold"/>
</dbReference>
<keyword evidence="3" id="KW-1185">Reference proteome</keyword>
<evidence type="ECO:0000259" key="1">
    <source>
        <dbReference type="Pfam" id="PF00582"/>
    </source>
</evidence>
<feature type="domain" description="UspA" evidence="1">
    <location>
        <begin position="4"/>
        <end position="48"/>
    </location>
</feature>
<feature type="non-terminal residue" evidence="2">
    <location>
        <position position="56"/>
    </location>
</feature>